<dbReference type="Gene3D" id="3.20.20.450">
    <property type="entry name" value="EAL domain"/>
    <property type="match status" value="1"/>
</dbReference>
<dbReference type="Pfam" id="PF00990">
    <property type="entry name" value="GGDEF"/>
    <property type="match status" value="1"/>
</dbReference>
<dbReference type="EMBL" id="VUMX01000023">
    <property type="protein sequence ID" value="MST87572.1"/>
    <property type="molecule type" value="Genomic_DNA"/>
</dbReference>
<dbReference type="InterPro" id="IPR043128">
    <property type="entry name" value="Rev_trsase/Diguanyl_cyclase"/>
</dbReference>
<proteinExistence type="predicted"/>
<dbReference type="PANTHER" id="PTHR33121">
    <property type="entry name" value="CYCLIC DI-GMP PHOSPHODIESTERASE PDEF"/>
    <property type="match status" value="1"/>
</dbReference>
<reference evidence="3 4" key="1">
    <citation type="submission" date="2019-08" db="EMBL/GenBank/DDBJ databases">
        <title>In-depth cultivation of the pig gut microbiome towards novel bacterial diversity and tailored functional studies.</title>
        <authorList>
            <person name="Wylensek D."/>
            <person name="Hitch T.C.A."/>
            <person name="Clavel T."/>
        </authorList>
    </citation>
    <scope>NUCLEOTIDE SEQUENCE [LARGE SCALE GENOMIC DNA]</scope>
    <source>
        <strain evidence="3 4">Bifido-178-WT-2B</strain>
    </source>
</reference>
<evidence type="ECO:0000259" key="2">
    <source>
        <dbReference type="PROSITE" id="PS50887"/>
    </source>
</evidence>
<protein>
    <submittedName>
        <fullName evidence="3">EAL domain-containing protein</fullName>
    </submittedName>
</protein>
<dbReference type="Proteomes" id="UP000438120">
    <property type="component" value="Unassembled WGS sequence"/>
</dbReference>
<dbReference type="InterPro" id="IPR035919">
    <property type="entry name" value="EAL_sf"/>
</dbReference>
<feature type="domain" description="EAL" evidence="1">
    <location>
        <begin position="334"/>
        <end position="588"/>
    </location>
</feature>
<keyword evidence="4" id="KW-1185">Reference proteome</keyword>
<dbReference type="SMART" id="SM00052">
    <property type="entry name" value="EAL"/>
    <property type="match status" value="1"/>
</dbReference>
<organism evidence="3 4">
    <name type="scientific">Lactobacillus porci</name>
    <dbReference type="NCBI Taxonomy" id="2012477"/>
    <lineage>
        <taxon>Bacteria</taxon>
        <taxon>Bacillati</taxon>
        <taxon>Bacillota</taxon>
        <taxon>Bacilli</taxon>
        <taxon>Lactobacillales</taxon>
        <taxon>Lactobacillaceae</taxon>
        <taxon>Lactobacillus</taxon>
    </lineage>
</organism>
<evidence type="ECO:0000313" key="4">
    <source>
        <dbReference type="Proteomes" id="UP000438120"/>
    </source>
</evidence>
<dbReference type="InterPro" id="IPR029787">
    <property type="entry name" value="Nucleotide_cyclase"/>
</dbReference>
<dbReference type="InterPro" id="IPR001633">
    <property type="entry name" value="EAL_dom"/>
</dbReference>
<dbReference type="PROSITE" id="PS50883">
    <property type="entry name" value="EAL"/>
    <property type="match status" value="1"/>
</dbReference>
<dbReference type="SUPFAM" id="SSF55073">
    <property type="entry name" value="Nucleotide cyclase"/>
    <property type="match status" value="1"/>
</dbReference>
<dbReference type="AlphaFoldDB" id="A0A6A8MFM6"/>
<sequence length="732" mass="84615">MRISLPAFTKQQYEHLYLENSRKQRLWIMNRFNHFTPETKKSYEQLGLALAIFMKCKDQTETLLVSDGLCQLYHLKRKELMAYFNGAAADEHYSLTKKRVEVLVNQILGADRQTITVRVKINNFYHTLLLHAKRQQLADGSLLCFIDYFDLSADQLEVTPKADRNAPDAPRYKDDLTGLVNTTYLNRFGRDFLVDKLDEGLRPVIILFNVTGMRAFNDRYDYRQGDRLLIKLGQILVQTFTSGLVIKHSEDRFIVLTTATDYIAKIKTAQKLFVAGISNSLTNIKAGIYYYENRAEGMEAALDKARQALQYTGSDLTQLYHVYDSAVQESFGNRDYVLTHFWEALDKRWIQPYYQMEIRSLTGQICGYEALARWIDPDKGILSPATFISVLEDMHLINLLDLSIVEQVCETIHDCLEDGISVQPISINLSRVDFQVCDIFQEVDRIRKKHDIPPYYLKIEILESTLTRVPGQLLLAMSKFHQAGYQIWMDDFGSGYSSLNNLKDFNFDLIKIDMIFLKDFANNPKSRIILSSIVNMAKQLGLHTLCEGVETKEQADFLRDIGCERLQGFRFSKPLPLEEVISLIHKNGYGHYEPVELNDYYDQAGLANLLVDPMSDSNVLDKRQLALPVSIIERRSDDSLRLYYIDRAYQKQLEEAGFSQGSWQDQINYSNVYHHLLLDLMSESQQTRVPATLTLNGFTINVRFLAKHDDRQMYVCTIQNFAQYVYLAQKCR</sequence>
<dbReference type="Gene3D" id="3.30.70.270">
    <property type="match status" value="1"/>
</dbReference>
<gene>
    <name evidence="3" type="ORF">FYJ62_08030</name>
</gene>
<dbReference type="SUPFAM" id="SSF141868">
    <property type="entry name" value="EAL domain-like"/>
    <property type="match status" value="1"/>
</dbReference>
<dbReference type="InterPro" id="IPR050706">
    <property type="entry name" value="Cyclic-di-GMP_PDE-like"/>
</dbReference>
<dbReference type="PROSITE" id="PS50887">
    <property type="entry name" value="GGDEF"/>
    <property type="match status" value="1"/>
</dbReference>
<evidence type="ECO:0000313" key="3">
    <source>
        <dbReference type="EMBL" id="MST87572.1"/>
    </source>
</evidence>
<dbReference type="PANTHER" id="PTHR33121:SF71">
    <property type="entry name" value="OXYGEN SENSOR PROTEIN DOSP"/>
    <property type="match status" value="1"/>
</dbReference>
<feature type="domain" description="GGDEF" evidence="2">
    <location>
        <begin position="201"/>
        <end position="325"/>
    </location>
</feature>
<comment type="caution">
    <text evidence="3">The sequence shown here is derived from an EMBL/GenBank/DDBJ whole genome shotgun (WGS) entry which is preliminary data.</text>
</comment>
<dbReference type="OrthoDB" id="8731447at2"/>
<accession>A0A6A8MFM6</accession>
<dbReference type="GO" id="GO:0071111">
    <property type="term" value="F:cyclic-guanylate-specific phosphodiesterase activity"/>
    <property type="evidence" value="ECO:0007669"/>
    <property type="project" value="InterPro"/>
</dbReference>
<dbReference type="Pfam" id="PF00563">
    <property type="entry name" value="EAL"/>
    <property type="match status" value="1"/>
</dbReference>
<dbReference type="CDD" id="cd01948">
    <property type="entry name" value="EAL"/>
    <property type="match status" value="1"/>
</dbReference>
<evidence type="ECO:0000259" key="1">
    <source>
        <dbReference type="PROSITE" id="PS50883"/>
    </source>
</evidence>
<dbReference type="SMART" id="SM00267">
    <property type="entry name" value="GGDEF"/>
    <property type="match status" value="1"/>
</dbReference>
<name>A0A6A8MFM6_9LACO</name>
<dbReference type="InterPro" id="IPR000160">
    <property type="entry name" value="GGDEF_dom"/>
</dbReference>